<dbReference type="GO" id="GO:0030245">
    <property type="term" value="P:cellulose catabolic process"/>
    <property type="evidence" value="ECO:0007669"/>
    <property type="project" value="UniProtKB-KW"/>
</dbReference>
<dbReference type="EMBL" id="JAIQCV010000007">
    <property type="protein sequence ID" value="KAH1082025.1"/>
    <property type="molecule type" value="Genomic_DNA"/>
</dbReference>
<evidence type="ECO:0000313" key="12">
    <source>
        <dbReference type="EMBL" id="KAH1082025.1"/>
    </source>
</evidence>
<keyword evidence="7 8" id="KW-0624">Polysaccharide degradation</keyword>
<dbReference type="Pfam" id="PF00759">
    <property type="entry name" value="Glyco_hydro_9"/>
    <property type="match status" value="1"/>
</dbReference>
<dbReference type="InterPro" id="IPR008928">
    <property type="entry name" value="6-hairpin_glycosidase_sf"/>
</dbReference>
<dbReference type="InterPro" id="IPR018221">
    <property type="entry name" value="Glyco_hydro_9_His_AS"/>
</dbReference>
<evidence type="ECO:0000256" key="3">
    <source>
        <dbReference type="ARBA" id="ARBA00022801"/>
    </source>
</evidence>
<feature type="domain" description="Glycoside hydrolase family 9" evidence="11">
    <location>
        <begin position="143"/>
        <end position="600"/>
    </location>
</feature>
<keyword evidence="6 8" id="KW-0326">Glycosidase</keyword>
<dbReference type="InterPro" id="IPR001701">
    <property type="entry name" value="Glyco_hydro_9"/>
</dbReference>
<keyword evidence="10" id="KW-0812">Transmembrane</keyword>
<feature type="active site" evidence="8">
    <location>
        <position position="531"/>
    </location>
</feature>
<evidence type="ECO:0000256" key="10">
    <source>
        <dbReference type="SAM" id="Phobius"/>
    </source>
</evidence>
<evidence type="ECO:0000256" key="6">
    <source>
        <dbReference type="ARBA" id="ARBA00023295"/>
    </source>
</evidence>
<dbReference type="GO" id="GO:0008810">
    <property type="term" value="F:cellulase activity"/>
    <property type="evidence" value="ECO:0007669"/>
    <property type="project" value="UniProtKB-EC"/>
</dbReference>
<comment type="similarity">
    <text evidence="2 8 9">Belongs to the glycosyl hydrolase 9 (cellulase E) family.</text>
</comment>
<evidence type="ECO:0000256" key="7">
    <source>
        <dbReference type="ARBA" id="ARBA00023326"/>
    </source>
</evidence>
<keyword evidence="5 8" id="KW-0119">Carbohydrate metabolism</keyword>
<dbReference type="InterPro" id="IPR012341">
    <property type="entry name" value="6hp_glycosidase-like_sf"/>
</dbReference>
<dbReference type="OrthoDB" id="10257085at2759"/>
<feature type="transmembrane region" description="Helical" evidence="10">
    <location>
        <begin position="103"/>
        <end position="125"/>
    </location>
</feature>
<keyword evidence="13" id="KW-1185">Reference proteome</keyword>
<comment type="catalytic activity">
    <reaction evidence="1 9">
        <text>Endohydrolysis of (1-&gt;4)-beta-D-glucosidic linkages in cellulose, lichenin and cereal beta-D-glucans.</text>
        <dbReference type="EC" id="3.2.1.4"/>
    </reaction>
</comment>
<evidence type="ECO:0000256" key="2">
    <source>
        <dbReference type="ARBA" id="ARBA00007072"/>
    </source>
</evidence>
<dbReference type="AlphaFoldDB" id="A0A9D3VEW0"/>
<reference evidence="12 13" key="1">
    <citation type="journal article" date="2021" name="Plant Biotechnol. J.">
        <title>Multi-omics assisted identification of the key and species-specific regulatory components of drought-tolerant mechanisms in Gossypium stocksii.</title>
        <authorList>
            <person name="Yu D."/>
            <person name="Ke L."/>
            <person name="Zhang D."/>
            <person name="Wu Y."/>
            <person name="Sun Y."/>
            <person name="Mei J."/>
            <person name="Sun J."/>
            <person name="Sun Y."/>
        </authorList>
    </citation>
    <scope>NUCLEOTIDE SEQUENCE [LARGE SCALE GENOMIC DNA]</scope>
    <source>
        <strain evidence="13">cv. E1</strain>
        <tissue evidence="12">Leaf</tissue>
    </source>
</reference>
<sequence length="614" mass="68390">MRRNFCFTEDRLLPPLSSFEANDKSTVCPCPPASPPATLSVSLKPYHPFGYILMLHFDSNLAHPMAYLTQPLFIAPKQMKRISEAEMGGKQAEAPKPRDTGSFIWCLLVLVIGALVVTAAALSILKYLHFSKNNEAHPINKKYADALELALQFFDVQKSGKLVDNRIPWRGDSGLQDGSEENLDLSKGMYDAGDAMKFGFPMAFTATVLSWSILEYGDQMNAVKQLGYAYNSLRWITDYLINSHPSENVLYFQVGDPGLDHKCWERPETLTERRPVTQVNTSFPGTEVAAETAAALASASLVFKENDPDYSSSLLTHATQLFTFADTYRASYSISIPKVQGFYNSTGYGDELLWAASWLYHATRDDSYLRYVTELNGQRFANMEFTTWFSWDDKLAGTQVLLSRIIFFGAKDMPTVANLDLQMYRKTAELVMCGLLPDSPTATSRRTDGGLIWITEWNPLQHAVASAFLAVLYSDYMLTSQTETLYCSGNSYKPDDLRNFAISQADYVLGENPMKMSYLVGYGSRYPLYVHHRGSSIPVNADTSCQDGFKWLYSEDPNPNIAVGALVGGPFLNDSYSDTRDNVKQSEPSTYNSALLVGLLSGLISTSPVVKSYT</sequence>
<accession>A0A9D3VEW0</accession>
<dbReference type="Gene3D" id="1.50.10.10">
    <property type="match status" value="1"/>
</dbReference>
<dbReference type="Proteomes" id="UP000828251">
    <property type="component" value="Unassembled WGS sequence"/>
</dbReference>
<gene>
    <name evidence="12" type="ORF">J1N35_021786</name>
</gene>
<evidence type="ECO:0000313" key="13">
    <source>
        <dbReference type="Proteomes" id="UP000828251"/>
    </source>
</evidence>
<dbReference type="PROSITE" id="PS00592">
    <property type="entry name" value="GH9_2"/>
    <property type="match status" value="1"/>
</dbReference>
<dbReference type="SUPFAM" id="SSF48208">
    <property type="entry name" value="Six-hairpin glycosidases"/>
    <property type="match status" value="1"/>
</dbReference>
<evidence type="ECO:0000256" key="1">
    <source>
        <dbReference type="ARBA" id="ARBA00000966"/>
    </source>
</evidence>
<proteinExistence type="inferred from homology"/>
<dbReference type="FunFam" id="1.50.10.10:FF:000020">
    <property type="entry name" value="Endoglucanase"/>
    <property type="match status" value="1"/>
</dbReference>
<keyword evidence="10" id="KW-0472">Membrane</keyword>
<keyword evidence="10" id="KW-1133">Transmembrane helix</keyword>
<name>A0A9D3VEW0_9ROSI</name>
<evidence type="ECO:0000259" key="11">
    <source>
        <dbReference type="Pfam" id="PF00759"/>
    </source>
</evidence>
<evidence type="ECO:0000256" key="8">
    <source>
        <dbReference type="PROSITE-ProRule" id="PRU10059"/>
    </source>
</evidence>
<dbReference type="PANTHER" id="PTHR22298">
    <property type="entry name" value="ENDO-1,4-BETA-GLUCANASE"/>
    <property type="match status" value="1"/>
</dbReference>
<dbReference type="EC" id="3.2.1.4" evidence="9"/>
<evidence type="ECO:0000256" key="9">
    <source>
        <dbReference type="RuleBase" id="RU361166"/>
    </source>
</evidence>
<organism evidence="12 13">
    <name type="scientific">Gossypium stocksii</name>
    <dbReference type="NCBI Taxonomy" id="47602"/>
    <lineage>
        <taxon>Eukaryota</taxon>
        <taxon>Viridiplantae</taxon>
        <taxon>Streptophyta</taxon>
        <taxon>Embryophyta</taxon>
        <taxon>Tracheophyta</taxon>
        <taxon>Spermatophyta</taxon>
        <taxon>Magnoliopsida</taxon>
        <taxon>eudicotyledons</taxon>
        <taxon>Gunneridae</taxon>
        <taxon>Pentapetalae</taxon>
        <taxon>rosids</taxon>
        <taxon>malvids</taxon>
        <taxon>Malvales</taxon>
        <taxon>Malvaceae</taxon>
        <taxon>Malvoideae</taxon>
        <taxon>Gossypium</taxon>
    </lineage>
</organism>
<protein>
    <recommendedName>
        <fullName evidence="9">Endoglucanase</fullName>
        <ecNumber evidence="9">3.2.1.4</ecNumber>
    </recommendedName>
</protein>
<comment type="caution">
    <text evidence="12">The sequence shown here is derived from an EMBL/GenBank/DDBJ whole genome shotgun (WGS) entry which is preliminary data.</text>
</comment>
<evidence type="ECO:0000256" key="5">
    <source>
        <dbReference type="ARBA" id="ARBA00023277"/>
    </source>
</evidence>
<keyword evidence="4 9" id="KW-0136">Cellulose degradation</keyword>
<keyword evidence="3 8" id="KW-0378">Hydrolase</keyword>
<evidence type="ECO:0000256" key="4">
    <source>
        <dbReference type="ARBA" id="ARBA00023001"/>
    </source>
</evidence>